<keyword evidence="2" id="KW-1185">Reference proteome</keyword>
<dbReference type="RefSeq" id="WP_220750611.1">
    <property type="nucleotide sequence ID" value="NZ_BPFH01000012.1"/>
</dbReference>
<name>A0ABQ4NRW7_9RHOB</name>
<dbReference type="Proteomes" id="UP000786693">
    <property type="component" value="Unassembled WGS sequence"/>
</dbReference>
<evidence type="ECO:0000313" key="2">
    <source>
        <dbReference type="Proteomes" id="UP000786693"/>
    </source>
</evidence>
<sequence>MHQVPEGSPEQKELETLLANLTAERAALSAGLKTVSAMVSLPSSGAVGSLLRSSAASSSPKDKIEYLADLSATETRALQAQHDTARTGYLAFERSALSQIEKLAAESGLDVEAYRRTRDVLEAERADAERRGDRVDLYRLDAVIAGHTVHGLKAVGADEAILAEAETQRRNARDRYLTERAVETLSVGRAQGLSGVSLTRFVEEDRQSAISDLDTRDAALRAEVASQVSQTAATEIATHVTERDASWERAAQQAKAVLTAASSPVSGDTEGTEPALGLPALPDLVLDLSVADELVVPDRTPSVPSADRSRPR</sequence>
<gene>
    <name evidence="1" type="ORF">JANAI62_37580</name>
</gene>
<protein>
    <submittedName>
        <fullName evidence="1">Uncharacterized protein</fullName>
    </submittedName>
</protein>
<dbReference type="EMBL" id="BPFH01000012">
    <property type="protein sequence ID" value="GIT97135.1"/>
    <property type="molecule type" value="Genomic_DNA"/>
</dbReference>
<reference evidence="1 2" key="1">
    <citation type="submission" date="2021-05" db="EMBL/GenBank/DDBJ databases">
        <title>Bacteria Genome sequencing.</title>
        <authorList>
            <person name="Takabe Y."/>
            <person name="Nakajima Y."/>
            <person name="Suzuki S."/>
            <person name="Shiozaki T."/>
        </authorList>
    </citation>
    <scope>NUCLEOTIDE SEQUENCE [LARGE SCALE GENOMIC DNA]</scope>
    <source>
        <strain evidence="1 2">AI_62</strain>
    </source>
</reference>
<evidence type="ECO:0000313" key="1">
    <source>
        <dbReference type="EMBL" id="GIT97135.1"/>
    </source>
</evidence>
<comment type="caution">
    <text evidence="1">The sequence shown here is derived from an EMBL/GenBank/DDBJ whole genome shotgun (WGS) entry which is preliminary data.</text>
</comment>
<accession>A0ABQ4NRW7</accession>
<proteinExistence type="predicted"/>
<organism evidence="1 2">
    <name type="scientific">Jannaschia pagri</name>
    <dbReference type="NCBI Taxonomy" id="2829797"/>
    <lineage>
        <taxon>Bacteria</taxon>
        <taxon>Pseudomonadati</taxon>
        <taxon>Pseudomonadota</taxon>
        <taxon>Alphaproteobacteria</taxon>
        <taxon>Rhodobacterales</taxon>
        <taxon>Roseobacteraceae</taxon>
        <taxon>Jannaschia</taxon>
    </lineage>
</organism>